<evidence type="ECO:0000313" key="7">
    <source>
        <dbReference type="Proteomes" id="UP000242520"/>
    </source>
</evidence>
<dbReference type="GO" id="GO:0006654">
    <property type="term" value="P:phosphatidic acid biosynthetic process"/>
    <property type="evidence" value="ECO:0007669"/>
    <property type="project" value="TreeGrafter"/>
</dbReference>
<dbReference type="Pfam" id="PF01553">
    <property type="entry name" value="Acyltransferase"/>
    <property type="match status" value="1"/>
</dbReference>
<protein>
    <recommendedName>
        <fullName evidence="4">1-acyl-sn-glycerol-3-phosphate acyltransferase</fullName>
        <ecNumber evidence="4">2.3.1.51</ecNumber>
    </recommendedName>
</protein>
<comment type="similarity">
    <text evidence="1 4">Belongs to the 1-acyl-sn-glycerol-3-phosphate acyltransferase family.</text>
</comment>
<evidence type="ECO:0000256" key="1">
    <source>
        <dbReference type="ARBA" id="ARBA00008655"/>
    </source>
</evidence>
<comment type="domain">
    <text evidence="4">The HXXXXD motif is essential for acyltransferase activity and may constitute the binding site for the phosphate moiety of the glycerol-3-phosphate.</text>
</comment>
<dbReference type="Proteomes" id="UP000242520">
    <property type="component" value="Unassembled WGS sequence"/>
</dbReference>
<dbReference type="CDD" id="cd07989">
    <property type="entry name" value="LPLAT_AGPAT-like"/>
    <property type="match status" value="1"/>
</dbReference>
<dbReference type="PANTHER" id="PTHR10434:SF40">
    <property type="entry name" value="1-ACYL-SN-GLYCEROL-3-PHOSPHATE ACYLTRANSFERASE"/>
    <property type="match status" value="1"/>
</dbReference>
<reference evidence="7" key="1">
    <citation type="submission" date="2016-11" db="EMBL/GenBank/DDBJ databases">
        <authorList>
            <person name="Varghese N."/>
            <person name="Submissions S."/>
        </authorList>
    </citation>
    <scope>NUCLEOTIDE SEQUENCE [LARGE SCALE GENOMIC DNA]</scope>
    <source>
        <strain evidence="7">DSM 15285</strain>
    </source>
</reference>
<evidence type="ECO:0000256" key="4">
    <source>
        <dbReference type="RuleBase" id="RU361267"/>
    </source>
</evidence>
<keyword evidence="4" id="KW-1208">Phospholipid metabolism</keyword>
<dbReference type="STRING" id="1123350.SAMN02744040_02165"/>
<feature type="domain" description="Phospholipid/glycerol acyltransferase" evidence="5">
    <location>
        <begin position="35"/>
        <end position="147"/>
    </location>
</feature>
<organism evidence="6 7">
    <name type="scientific">Tepidibacter thalassicus DSM 15285</name>
    <dbReference type="NCBI Taxonomy" id="1123350"/>
    <lineage>
        <taxon>Bacteria</taxon>
        <taxon>Bacillati</taxon>
        <taxon>Bacillota</taxon>
        <taxon>Clostridia</taxon>
        <taxon>Peptostreptococcales</taxon>
        <taxon>Peptostreptococcaceae</taxon>
        <taxon>Tepidibacter</taxon>
    </lineage>
</organism>
<dbReference type="AlphaFoldDB" id="A0A1M5TH08"/>
<keyword evidence="4" id="KW-0444">Lipid biosynthesis</keyword>
<comment type="catalytic activity">
    <reaction evidence="4">
        <text>a 1-acyl-sn-glycero-3-phosphate + an acyl-CoA = a 1,2-diacyl-sn-glycero-3-phosphate + CoA</text>
        <dbReference type="Rhea" id="RHEA:19709"/>
        <dbReference type="ChEBI" id="CHEBI:57287"/>
        <dbReference type="ChEBI" id="CHEBI:57970"/>
        <dbReference type="ChEBI" id="CHEBI:58342"/>
        <dbReference type="ChEBI" id="CHEBI:58608"/>
        <dbReference type="EC" id="2.3.1.51"/>
    </reaction>
</comment>
<dbReference type="SUPFAM" id="SSF69593">
    <property type="entry name" value="Glycerol-3-phosphate (1)-acyltransferase"/>
    <property type="match status" value="1"/>
</dbReference>
<sequence>MKFYSIAKCIVIPIIKLFYKIEVIGEEKVPMKEPLIFASNHKSNLDPILIGAFMPREVSYMAKKELFKNKLLGYILKNLNVFPVDRNKTGISTIKVALKILKSEKALGIFPEGTRIKGEELGKAKAGTAMLAIKGKAKVCPVSIIGNYKLFSKITLYIDDPISFEEYYKEKLTSSDYEILSQKVLDVIGENMNKLN</sequence>
<dbReference type="GO" id="GO:0016020">
    <property type="term" value="C:membrane"/>
    <property type="evidence" value="ECO:0007669"/>
    <property type="project" value="InterPro"/>
</dbReference>
<name>A0A1M5TH08_9FIRM</name>
<dbReference type="InterPro" id="IPR004552">
    <property type="entry name" value="AGP_acyltrans"/>
</dbReference>
<keyword evidence="3 4" id="KW-0012">Acyltransferase</keyword>
<keyword evidence="2 4" id="KW-0808">Transferase</keyword>
<dbReference type="EC" id="2.3.1.51" evidence="4"/>
<dbReference type="RefSeq" id="WP_072726318.1">
    <property type="nucleotide sequence ID" value="NZ_FQXH01000034.1"/>
</dbReference>
<dbReference type="OrthoDB" id="9803035at2"/>
<proteinExistence type="inferred from homology"/>
<dbReference type="EMBL" id="FQXH01000034">
    <property type="protein sequence ID" value="SHH49940.1"/>
    <property type="molecule type" value="Genomic_DNA"/>
</dbReference>
<evidence type="ECO:0000259" key="5">
    <source>
        <dbReference type="SMART" id="SM00563"/>
    </source>
</evidence>
<dbReference type="GO" id="GO:0003841">
    <property type="term" value="F:1-acylglycerol-3-phosphate O-acyltransferase activity"/>
    <property type="evidence" value="ECO:0007669"/>
    <property type="project" value="UniProtKB-UniRule"/>
</dbReference>
<dbReference type="PANTHER" id="PTHR10434">
    <property type="entry name" value="1-ACYL-SN-GLYCEROL-3-PHOSPHATE ACYLTRANSFERASE"/>
    <property type="match status" value="1"/>
</dbReference>
<gene>
    <name evidence="6" type="ORF">SAMN02744040_02165</name>
</gene>
<keyword evidence="4" id="KW-0443">Lipid metabolism</keyword>
<evidence type="ECO:0000256" key="3">
    <source>
        <dbReference type="ARBA" id="ARBA00023315"/>
    </source>
</evidence>
<dbReference type="SMART" id="SM00563">
    <property type="entry name" value="PlsC"/>
    <property type="match status" value="1"/>
</dbReference>
<evidence type="ECO:0000313" key="6">
    <source>
        <dbReference type="EMBL" id="SHH49940.1"/>
    </source>
</evidence>
<keyword evidence="7" id="KW-1185">Reference proteome</keyword>
<dbReference type="NCBIfam" id="TIGR00530">
    <property type="entry name" value="AGP_acyltrn"/>
    <property type="match status" value="1"/>
</dbReference>
<evidence type="ECO:0000256" key="2">
    <source>
        <dbReference type="ARBA" id="ARBA00022679"/>
    </source>
</evidence>
<dbReference type="InterPro" id="IPR002123">
    <property type="entry name" value="Plipid/glycerol_acylTrfase"/>
</dbReference>
<accession>A0A1M5TH08</accession>
<keyword evidence="4" id="KW-0594">Phospholipid biosynthesis</keyword>